<accession>A0ABZ1HB53</accession>
<dbReference type="Proteomes" id="UP001340816">
    <property type="component" value="Chromosome"/>
</dbReference>
<proteinExistence type="predicted"/>
<dbReference type="RefSeq" id="WP_326759217.1">
    <property type="nucleotide sequence ID" value="NZ_CP109135.1"/>
</dbReference>
<organism evidence="1 2">
    <name type="scientific">Streptomyces phaeochromogenes</name>
    <dbReference type="NCBI Taxonomy" id="1923"/>
    <lineage>
        <taxon>Bacteria</taxon>
        <taxon>Bacillati</taxon>
        <taxon>Actinomycetota</taxon>
        <taxon>Actinomycetes</taxon>
        <taxon>Kitasatosporales</taxon>
        <taxon>Streptomycetaceae</taxon>
        <taxon>Streptomyces</taxon>
        <taxon>Streptomyces phaeochromogenes group</taxon>
    </lineage>
</organism>
<name>A0ABZ1HB53_STRPH</name>
<dbReference type="EMBL" id="CP109135">
    <property type="protein sequence ID" value="WSD14575.1"/>
    <property type="molecule type" value="Genomic_DNA"/>
</dbReference>
<evidence type="ECO:0000313" key="2">
    <source>
        <dbReference type="Proteomes" id="UP001340816"/>
    </source>
</evidence>
<protein>
    <recommendedName>
        <fullName evidence="3">Aminoglycoside phosphotransferase domain-containing protein</fullName>
    </recommendedName>
</protein>
<reference evidence="1 2" key="1">
    <citation type="submission" date="2022-10" db="EMBL/GenBank/DDBJ databases">
        <title>The complete genomes of actinobacterial strains from the NBC collection.</title>
        <authorList>
            <person name="Joergensen T.S."/>
            <person name="Alvarez Arevalo M."/>
            <person name="Sterndorff E.B."/>
            <person name="Faurdal D."/>
            <person name="Vuksanovic O."/>
            <person name="Mourched A.-S."/>
            <person name="Charusanti P."/>
            <person name="Shaw S."/>
            <person name="Blin K."/>
            <person name="Weber T."/>
        </authorList>
    </citation>
    <scope>NUCLEOTIDE SEQUENCE [LARGE SCALE GENOMIC DNA]</scope>
    <source>
        <strain evidence="1 2">NBC 01752</strain>
    </source>
</reference>
<evidence type="ECO:0008006" key="3">
    <source>
        <dbReference type="Google" id="ProtNLM"/>
    </source>
</evidence>
<gene>
    <name evidence="1" type="ORF">OHB35_15715</name>
</gene>
<sequence>MKRTEVSAFEEVLKQVKSAKARAALRRWADQESVTLIPADWTGEGFTEAQLLGVYVQAYRGHLQGVILKIKDRGDRDKEFKAHNQAYEDAPSAFARAHLAELIGRAIPLDNDGSIMFQKVVGGGFGETKEIDKALLGHTNPIEVCRQIIWSLLNEWNKESTSDHESVGTLTRDLLGERLHPDKTVGAWAARHEGLLLDPRPWLIHGGQLLVNPFALVCGNSFSDRLPNMIVIRGKIHGDLHPGNLLVGTEGEGISYFMVDLSRYSASGLLCWDPVYLTLTTIAKYLPKISFRSREALQQWVLNPSQRPDSEWPLEVRAIGAGTYEAIDQQAQQLTSRPAWRQQRLLCIMVISLILTGRNSLLTPESRTWFFWLAARAATQYVPTSEDFEPKDSDLLALPEPLIVADVVKLNNHRGLDPIPAALPATERTGEAAVWAEFIAVLRAVELDAPDVAMLAARTETLRARLAEARRIRDGHGDDTARLLDALAGTLEEVLRPGVTSAEVKEACQYARLLRTWIIGPPS</sequence>
<keyword evidence="2" id="KW-1185">Reference proteome</keyword>
<evidence type="ECO:0000313" key="1">
    <source>
        <dbReference type="EMBL" id="WSD14575.1"/>
    </source>
</evidence>